<dbReference type="STRING" id="1608994.TU86_16210"/>
<name>A0A0J6LF42_9PSED</name>
<dbReference type="PATRIC" id="fig|1608994.3.peg.3923"/>
<comment type="caution">
    <text evidence="1">The sequence shown here is derived from an EMBL/GenBank/DDBJ whole genome shotgun (WGS) entry which is preliminary data.</text>
</comment>
<protein>
    <submittedName>
        <fullName evidence="1">Uncharacterized protein</fullName>
    </submittedName>
</protein>
<dbReference type="Proteomes" id="UP000036325">
    <property type="component" value="Unassembled WGS sequence"/>
</dbReference>
<sequence length="114" mass="12178">MADNLSAGGLAMITGAFSITENIGRSVDLVQFVAPYCSVFLQDGYFDADVSGLWIVTADGLIRNAEGGTVVSNLAGVDPRHLRTLQRYSCLTDHWADQMGSTSFEICPISSQGD</sequence>
<evidence type="ECO:0000313" key="1">
    <source>
        <dbReference type="EMBL" id="KMN13006.1"/>
    </source>
</evidence>
<dbReference type="EMBL" id="JYLF01000006">
    <property type="protein sequence ID" value="KMN13006.1"/>
    <property type="molecule type" value="Genomic_DNA"/>
</dbReference>
<reference evidence="1 2" key="1">
    <citation type="submission" date="2015-02" db="EMBL/GenBank/DDBJ databases">
        <title>Pseudomonas helleri sp. nov. and Pseudomonas weihenstephanensis sp. nov., isolated from raw cows milk.</title>
        <authorList>
            <person name="von Neubeck M."/>
            <person name="Huptas C."/>
            <person name="Wenning M."/>
            <person name="Scherer S."/>
        </authorList>
    </citation>
    <scope>NUCLEOTIDE SEQUENCE [LARGE SCALE GENOMIC DNA]</scope>
    <source>
        <strain evidence="1 2">DSM 29166</strain>
    </source>
</reference>
<gene>
    <name evidence="1" type="ORF">TU86_16210</name>
</gene>
<dbReference type="RefSeq" id="WP_048365332.1">
    <property type="nucleotide sequence ID" value="NZ_JYLF01000006.1"/>
</dbReference>
<organism evidence="1 2">
    <name type="scientific">Pseudomonas weihenstephanensis</name>
    <dbReference type="NCBI Taxonomy" id="1608994"/>
    <lineage>
        <taxon>Bacteria</taxon>
        <taxon>Pseudomonadati</taxon>
        <taxon>Pseudomonadota</taxon>
        <taxon>Gammaproteobacteria</taxon>
        <taxon>Pseudomonadales</taxon>
        <taxon>Pseudomonadaceae</taxon>
        <taxon>Pseudomonas</taxon>
    </lineage>
</organism>
<accession>A0A0J6LF42</accession>
<evidence type="ECO:0000313" key="2">
    <source>
        <dbReference type="Proteomes" id="UP000036325"/>
    </source>
</evidence>
<proteinExistence type="predicted"/>
<dbReference type="AlphaFoldDB" id="A0A0J6LF42"/>